<feature type="domain" description="Beta-mannosidase-like galactose-binding" evidence="7">
    <location>
        <begin position="90"/>
        <end position="260"/>
    </location>
</feature>
<dbReference type="InterPro" id="IPR043534">
    <property type="entry name" value="EBDG/EBM"/>
</dbReference>
<evidence type="ECO:0000256" key="2">
    <source>
        <dbReference type="ARBA" id="ARBA00022801"/>
    </source>
</evidence>
<dbReference type="GO" id="GO:0005975">
    <property type="term" value="P:carbohydrate metabolic process"/>
    <property type="evidence" value="ECO:0007669"/>
    <property type="project" value="InterPro"/>
</dbReference>
<dbReference type="InterPro" id="IPR017853">
    <property type="entry name" value="GH"/>
</dbReference>
<dbReference type="EMBL" id="DXAV01000043">
    <property type="protein sequence ID" value="HIZ91500.1"/>
    <property type="molecule type" value="Genomic_DNA"/>
</dbReference>
<comment type="similarity">
    <text evidence="1">Belongs to the glycosyl hydrolase 2 family.</text>
</comment>
<dbReference type="InterPro" id="IPR006103">
    <property type="entry name" value="Glyco_hydro_2_cat"/>
</dbReference>
<dbReference type="InterPro" id="IPR013783">
    <property type="entry name" value="Ig-like_fold"/>
</dbReference>
<dbReference type="Proteomes" id="UP000824108">
    <property type="component" value="Unassembled WGS sequence"/>
</dbReference>
<dbReference type="SUPFAM" id="SSF51445">
    <property type="entry name" value="(Trans)glycosidases"/>
    <property type="match status" value="1"/>
</dbReference>
<dbReference type="InterPro" id="IPR008979">
    <property type="entry name" value="Galactose-bd-like_sf"/>
</dbReference>
<feature type="domain" description="Exo-beta-D-glucosaminidase Ig-fold" evidence="6">
    <location>
        <begin position="854"/>
        <end position="961"/>
    </location>
</feature>
<proteinExistence type="inferred from homology"/>
<comment type="caution">
    <text evidence="8">The sequence shown here is derived from an EMBL/GenBank/DDBJ whole genome shotgun (WGS) entry which is preliminary data.</text>
</comment>
<dbReference type="Pfam" id="PF18368">
    <property type="entry name" value="Ig_GlcNase"/>
    <property type="match status" value="1"/>
</dbReference>
<evidence type="ECO:0000259" key="7">
    <source>
        <dbReference type="Pfam" id="PF22666"/>
    </source>
</evidence>
<dbReference type="Pfam" id="PF02836">
    <property type="entry name" value="Glyco_hydro_2_C"/>
    <property type="match status" value="1"/>
</dbReference>
<feature type="domain" description="Glycoside hydrolase family 2 catalytic" evidence="5">
    <location>
        <begin position="466"/>
        <end position="606"/>
    </location>
</feature>
<dbReference type="InterPro" id="IPR006102">
    <property type="entry name" value="Ig-like_GH2"/>
</dbReference>
<protein>
    <submittedName>
        <fullName evidence="8">Glycoside hydrolase family 2</fullName>
    </submittedName>
</protein>
<evidence type="ECO:0000256" key="3">
    <source>
        <dbReference type="ARBA" id="ARBA00023295"/>
    </source>
</evidence>
<dbReference type="GO" id="GO:0004553">
    <property type="term" value="F:hydrolase activity, hydrolyzing O-glycosyl compounds"/>
    <property type="evidence" value="ECO:0007669"/>
    <property type="project" value="InterPro"/>
</dbReference>
<feature type="domain" description="Glycoside hydrolase family 2 immunoglobulin-like beta-sandwich" evidence="4">
    <location>
        <begin position="274"/>
        <end position="385"/>
    </location>
</feature>
<evidence type="ECO:0000259" key="5">
    <source>
        <dbReference type="Pfam" id="PF02836"/>
    </source>
</evidence>
<reference evidence="8" key="1">
    <citation type="journal article" date="2021" name="PeerJ">
        <title>Extensive microbial diversity within the chicken gut microbiome revealed by metagenomics and culture.</title>
        <authorList>
            <person name="Gilroy R."/>
            <person name="Ravi A."/>
            <person name="Getino M."/>
            <person name="Pursley I."/>
            <person name="Horton D.L."/>
            <person name="Alikhan N.F."/>
            <person name="Baker D."/>
            <person name="Gharbi K."/>
            <person name="Hall N."/>
            <person name="Watson M."/>
            <person name="Adriaenssens E.M."/>
            <person name="Foster-Nyarko E."/>
            <person name="Jarju S."/>
            <person name="Secka A."/>
            <person name="Antonio M."/>
            <person name="Oren A."/>
            <person name="Chaudhuri R.R."/>
            <person name="La Ragione R."/>
            <person name="Hildebrand F."/>
            <person name="Pallen M.J."/>
        </authorList>
    </citation>
    <scope>NUCLEOTIDE SEQUENCE</scope>
    <source>
        <strain evidence="8">CHK118-2852</strain>
    </source>
</reference>
<dbReference type="SUPFAM" id="SSF49303">
    <property type="entry name" value="beta-Galactosidase/glucuronidase domain"/>
    <property type="match status" value="3"/>
</dbReference>
<accession>A0A9D2GYR7</accession>
<evidence type="ECO:0000256" key="1">
    <source>
        <dbReference type="ARBA" id="ARBA00007401"/>
    </source>
</evidence>
<evidence type="ECO:0000313" key="9">
    <source>
        <dbReference type="Proteomes" id="UP000824108"/>
    </source>
</evidence>
<dbReference type="Gene3D" id="2.60.120.260">
    <property type="entry name" value="Galactose-binding domain-like"/>
    <property type="match status" value="1"/>
</dbReference>
<dbReference type="InterPro" id="IPR054593">
    <property type="entry name" value="Beta-mannosidase-like_N2"/>
</dbReference>
<dbReference type="Gene3D" id="2.60.40.10">
    <property type="entry name" value="Immunoglobulins"/>
    <property type="match status" value="3"/>
</dbReference>
<dbReference type="AlphaFoldDB" id="A0A9D2GYR7"/>
<keyword evidence="2 8" id="KW-0378">Hydrolase</keyword>
<dbReference type="Pfam" id="PF22666">
    <property type="entry name" value="Glyco_hydro_2_N2"/>
    <property type="match status" value="1"/>
</dbReference>
<keyword evidence="3" id="KW-0326">Glycosidase</keyword>
<gene>
    <name evidence="8" type="ORF">H9807_05220</name>
</gene>
<evidence type="ECO:0000313" key="8">
    <source>
        <dbReference type="EMBL" id="HIZ91500.1"/>
    </source>
</evidence>
<evidence type="ECO:0000259" key="6">
    <source>
        <dbReference type="Pfam" id="PF18368"/>
    </source>
</evidence>
<dbReference type="PANTHER" id="PTHR43536">
    <property type="entry name" value="MANNOSYLGLYCOPROTEIN ENDO-BETA-MANNOSIDASE"/>
    <property type="match status" value="1"/>
</dbReference>
<dbReference type="InterPro" id="IPR041351">
    <property type="entry name" value="Ig_GlcNase"/>
</dbReference>
<organism evidence="8 9">
    <name type="scientific">Candidatus Bacteroides merdavium</name>
    <dbReference type="NCBI Taxonomy" id="2838472"/>
    <lineage>
        <taxon>Bacteria</taxon>
        <taxon>Pseudomonadati</taxon>
        <taxon>Bacteroidota</taxon>
        <taxon>Bacteroidia</taxon>
        <taxon>Bacteroidales</taxon>
        <taxon>Bacteroidaceae</taxon>
        <taxon>Bacteroides</taxon>
    </lineage>
</organism>
<dbReference type="Pfam" id="PF00703">
    <property type="entry name" value="Glyco_hydro_2"/>
    <property type="match status" value="1"/>
</dbReference>
<name>A0A9D2GYR7_9BACE</name>
<dbReference type="Gene3D" id="3.20.20.80">
    <property type="entry name" value="Glycosidases"/>
    <property type="match status" value="1"/>
</dbReference>
<evidence type="ECO:0000259" key="4">
    <source>
        <dbReference type="Pfam" id="PF00703"/>
    </source>
</evidence>
<dbReference type="SUPFAM" id="SSF49785">
    <property type="entry name" value="Galactose-binding domain-like"/>
    <property type="match status" value="1"/>
</dbReference>
<dbReference type="PANTHER" id="PTHR43536:SF1">
    <property type="entry name" value="MANNOSYLGLYCOPROTEIN ENDO-BETA-MANNOSIDASE"/>
    <property type="match status" value="1"/>
</dbReference>
<sequence>MKKILISIGLSFALLLIAENICAQKLNFGLMQRQNKEVIPKSAYSFQKAVRKAKIDQPGKLERLSDWEYVLNIGWELLEGYKVREADQSVHSLTLDTYDWYNAVVPGTILTTLVEQGVYPDPLWGLNNLQIPDTLCRMDWWYRNEFDLPHNEKGKRIRLILNGINYKAEIWFNHHLLGTMAGAFERGVFDITSLVHSDKKNLLAVHILPPNNPGIPHETNRIEGIGGNGGALCLDGPTFIASEGWDWIPGIRDRNMGIWQDVRIRYGNDVELVDPQIITDLPLPDTTSVDFIVRAQMRNLSDISRTVNLNFTLGEVAAIYPIMLKANETRTIELTPALCEELTMKHPHLWWPNGYGTPYLYDCSISLVDEKSDTLDVYKTRIGVRELEYELAAYDGDVPAIRLNYNPIAALKDGKPVFDQVKRKRTDKNVRYTNYNGEFVPALLKPLPSPGIKKIEDAAMKDYMIVKVNGQRIYCRGGNWGMDDGMKRVSRERLEPFLKLHKNLNYNMIRNWTGESTEELFYTLCDEYGMLVMNDFWLSTEGFNLNVLDNDLFMKNATEVIRRFRNHPSIALWCARNEGFAPNELEYRLSEMIAKEDGSRHYVGNSRSINSSGSGPWRYLDPAWYYRSLAGGFRSEVGTPSLPTAETIREFMAEEDTWPISDVWYYHDWHNHKYGDKTFSQLYVEGIEQKLGSSDNLDDFCTKAQLINYESHRAIFEAWNSKLWNDASGVLLWMSHPAWPSMVWQNYSSNGETAGAYYGSQKACRPVHVQMRLDNHQVDVINATLKDYSNVNVYMNIYDKVGKKLCSSKFAIKTLQANGLTHVTRLEHSDILPDFYWVKLVLVNSKGQLIDDNVYWINNKKWTGTEISALPMTSLHVIIDDFCRKGEYYEGIVELKNPGKYLAFAVTLGLRNAMTNTAIRPVYFDDGYFSLMPGESKRIYFQVAAKQIRDTMELQVGGYNVQTKKMSL</sequence>
<dbReference type="InterPro" id="IPR036156">
    <property type="entry name" value="Beta-gal/glucu_dom_sf"/>
</dbReference>
<reference evidence="8" key="2">
    <citation type="submission" date="2021-04" db="EMBL/GenBank/DDBJ databases">
        <authorList>
            <person name="Gilroy R."/>
        </authorList>
    </citation>
    <scope>NUCLEOTIDE SEQUENCE</scope>
    <source>
        <strain evidence="8">CHK118-2852</strain>
    </source>
</reference>